<dbReference type="AlphaFoldDB" id="A0A4R5QJD9"/>
<dbReference type="RefSeq" id="WP_133287829.1">
    <property type="nucleotide sequence ID" value="NZ_SMSJ01000005.1"/>
</dbReference>
<protein>
    <submittedName>
        <fullName evidence="1">Uncharacterized protein</fullName>
    </submittedName>
</protein>
<dbReference type="OrthoDB" id="7274433at2"/>
<dbReference type="EMBL" id="SMSJ01000005">
    <property type="protein sequence ID" value="TDH63532.1"/>
    <property type="molecule type" value="Genomic_DNA"/>
</dbReference>
<reference evidence="1 2" key="1">
    <citation type="journal article" date="2016" name="J. Microbiol.">
        <title>Dankookia rubra gen. nov., sp. nov., an alphaproteobacterium isolated from sediment of a shallow stream.</title>
        <authorList>
            <person name="Kim W.H."/>
            <person name="Kim D.H."/>
            <person name="Kang K."/>
            <person name="Ahn T.Y."/>
        </authorList>
    </citation>
    <scope>NUCLEOTIDE SEQUENCE [LARGE SCALE GENOMIC DNA]</scope>
    <source>
        <strain evidence="1 2">JCM30602</strain>
    </source>
</reference>
<evidence type="ECO:0000313" key="1">
    <source>
        <dbReference type="EMBL" id="TDH63532.1"/>
    </source>
</evidence>
<proteinExistence type="predicted"/>
<accession>A0A4R5QJD9</accession>
<keyword evidence="2" id="KW-1185">Reference proteome</keyword>
<name>A0A4R5QJD9_9PROT</name>
<sequence>MDEIHVSPAGSRAWGADRPGQDVLVPGRFARTGLPAGECLHDIRVALADGRAVERRRVGTCTASQVAFP</sequence>
<gene>
    <name evidence="1" type="ORF">E2C06_06805</name>
</gene>
<evidence type="ECO:0000313" key="2">
    <source>
        <dbReference type="Proteomes" id="UP000295096"/>
    </source>
</evidence>
<organism evidence="1 2">
    <name type="scientific">Dankookia rubra</name>
    <dbReference type="NCBI Taxonomy" id="1442381"/>
    <lineage>
        <taxon>Bacteria</taxon>
        <taxon>Pseudomonadati</taxon>
        <taxon>Pseudomonadota</taxon>
        <taxon>Alphaproteobacteria</taxon>
        <taxon>Acetobacterales</taxon>
        <taxon>Roseomonadaceae</taxon>
        <taxon>Dankookia</taxon>
    </lineage>
</organism>
<dbReference type="Proteomes" id="UP000295096">
    <property type="component" value="Unassembled WGS sequence"/>
</dbReference>
<comment type="caution">
    <text evidence="1">The sequence shown here is derived from an EMBL/GenBank/DDBJ whole genome shotgun (WGS) entry which is preliminary data.</text>
</comment>